<accession>A0A1G1Y9M9</accession>
<sequence>MEGGPGLADMEFKADQEETAVVKPIEEEAKLAQAVDDIFEPKSVQKTTRESLEASNAGYWMKEYFNKANRDPMRTDMIPYDKLENAAFIAQNYLTALVEQVNNPNVKIGRIQSTGEEAKMKQFAQYVVGEWNREKARRMASAARKATKEAGRMRPAA</sequence>
<reference evidence="1 2" key="1">
    <citation type="journal article" date="2016" name="Nat. Commun.">
        <title>Thousands of microbial genomes shed light on interconnected biogeochemical processes in an aquifer system.</title>
        <authorList>
            <person name="Anantharaman K."/>
            <person name="Brown C.T."/>
            <person name="Hug L.A."/>
            <person name="Sharon I."/>
            <person name="Castelle C.J."/>
            <person name="Probst A.J."/>
            <person name="Thomas B.C."/>
            <person name="Singh A."/>
            <person name="Wilkins M.J."/>
            <person name="Karaoz U."/>
            <person name="Brodie E.L."/>
            <person name="Williams K.H."/>
            <person name="Hubbard S.S."/>
            <person name="Banfield J.F."/>
        </authorList>
    </citation>
    <scope>NUCLEOTIDE SEQUENCE [LARGE SCALE GENOMIC DNA]</scope>
</reference>
<gene>
    <name evidence="1" type="ORF">A2663_03825</name>
</gene>
<dbReference type="Proteomes" id="UP000178432">
    <property type="component" value="Unassembled WGS sequence"/>
</dbReference>
<organism evidence="1 2">
    <name type="scientific">Candidatus Buchananbacteria bacterium RIFCSPHIGHO2_01_FULL_46_12</name>
    <dbReference type="NCBI Taxonomy" id="1797536"/>
    <lineage>
        <taxon>Bacteria</taxon>
        <taxon>Candidatus Buchananiibacteriota</taxon>
    </lineage>
</organism>
<comment type="caution">
    <text evidence="1">The sequence shown here is derived from an EMBL/GenBank/DDBJ whole genome shotgun (WGS) entry which is preliminary data.</text>
</comment>
<proteinExistence type="predicted"/>
<protein>
    <submittedName>
        <fullName evidence="1">Uncharacterized protein</fullName>
    </submittedName>
</protein>
<name>A0A1G1Y9M9_9BACT</name>
<dbReference type="EMBL" id="MHIF01000006">
    <property type="protein sequence ID" value="OGY49038.1"/>
    <property type="molecule type" value="Genomic_DNA"/>
</dbReference>
<dbReference type="AlphaFoldDB" id="A0A1G1Y9M9"/>
<evidence type="ECO:0000313" key="2">
    <source>
        <dbReference type="Proteomes" id="UP000178432"/>
    </source>
</evidence>
<evidence type="ECO:0000313" key="1">
    <source>
        <dbReference type="EMBL" id="OGY49038.1"/>
    </source>
</evidence>